<dbReference type="InterPro" id="IPR058647">
    <property type="entry name" value="BSH_CzcB-like"/>
</dbReference>
<dbReference type="GO" id="GO:0015562">
    <property type="term" value="F:efflux transmembrane transporter activity"/>
    <property type="evidence" value="ECO:0007669"/>
    <property type="project" value="TreeGrafter"/>
</dbReference>
<dbReference type="Gene3D" id="2.40.50.100">
    <property type="match status" value="1"/>
</dbReference>
<dbReference type="EMBL" id="BNBA01000005">
    <property type="protein sequence ID" value="GHH49330.1"/>
    <property type="molecule type" value="Genomic_DNA"/>
</dbReference>
<keyword evidence="8" id="KW-1185">Reference proteome</keyword>
<proteinExistence type="inferred from homology"/>
<reference evidence="7" key="2">
    <citation type="submission" date="2020-09" db="EMBL/GenBank/DDBJ databases">
        <authorList>
            <person name="Sun Q."/>
            <person name="Ohkuma M."/>
        </authorList>
    </citation>
    <scope>NUCLEOTIDE SEQUENCE</scope>
    <source>
        <strain evidence="7">JCM 13306</strain>
    </source>
</reference>
<keyword evidence="2" id="KW-0175">Coiled coil</keyword>
<dbReference type="NCBIfam" id="TIGR01730">
    <property type="entry name" value="RND_mfp"/>
    <property type="match status" value="1"/>
</dbReference>
<keyword evidence="3" id="KW-0732">Signal</keyword>
<feature type="signal peptide" evidence="3">
    <location>
        <begin position="1"/>
        <end position="28"/>
    </location>
</feature>
<dbReference type="Pfam" id="PF25973">
    <property type="entry name" value="BSH_CzcB"/>
    <property type="match status" value="1"/>
</dbReference>
<evidence type="ECO:0000256" key="1">
    <source>
        <dbReference type="ARBA" id="ARBA00009477"/>
    </source>
</evidence>
<organism evidence="7 8">
    <name type="scientific">Xanthomonas boreopolis</name>
    <dbReference type="NCBI Taxonomy" id="86183"/>
    <lineage>
        <taxon>Bacteria</taxon>
        <taxon>Pseudomonadati</taxon>
        <taxon>Pseudomonadota</taxon>
        <taxon>Gammaproteobacteria</taxon>
        <taxon>Lysobacterales</taxon>
        <taxon>Lysobacteraceae</taxon>
        <taxon>Xanthomonas</taxon>
    </lineage>
</organism>
<evidence type="ECO:0000259" key="5">
    <source>
        <dbReference type="Pfam" id="PF25973"/>
    </source>
</evidence>
<protein>
    <submittedName>
        <fullName evidence="7">RND transporter MFP subunit</fullName>
    </submittedName>
</protein>
<comment type="similarity">
    <text evidence="1">Belongs to the membrane fusion protein (MFP) (TC 8.A.1) family.</text>
</comment>
<dbReference type="Gene3D" id="2.40.420.20">
    <property type="match status" value="1"/>
</dbReference>
<evidence type="ECO:0000259" key="4">
    <source>
        <dbReference type="Pfam" id="PF25954"/>
    </source>
</evidence>
<dbReference type="SUPFAM" id="SSF111369">
    <property type="entry name" value="HlyD-like secretion proteins"/>
    <property type="match status" value="1"/>
</dbReference>
<gene>
    <name evidence="7" type="ORF">GCM10009090_08510</name>
</gene>
<dbReference type="RefSeq" id="WP_434027465.1">
    <property type="nucleotide sequence ID" value="NZ_BNBA01000005.1"/>
</dbReference>
<dbReference type="GO" id="GO:1990281">
    <property type="term" value="C:efflux pump complex"/>
    <property type="evidence" value="ECO:0007669"/>
    <property type="project" value="TreeGrafter"/>
</dbReference>
<dbReference type="InterPro" id="IPR058792">
    <property type="entry name" value="Beta-barrel_RND_2"/>
</dbReference>
<evidence type="ECO:0000313" key="8">
    <source>
        <dbReference type="Proteomes" id="UP000623958"/>
    </source>
</evidence>
<name>A0A919F5U4_9XANT</name>
<evidence type="ECO:0000256" key="3">
    <source>
        <dbReference type="SAM" id="SignalP"/>
    </source>
</evidence>
<feature type="chain" id="PRO_5037657061" evidence="3">
    <location>
        <begin position="29"/>
        <end position="376"/>
    </location>
</feature>
<evidence type="ECO:0000259" key="6">
    <source>
        <dbReference type="Pfam" id="PF25989"/>
    </source>
</evidence>
<dbReference type="AlphaFoldDB" id="A0A919F5U4"/>
<sequence length="376" mass="39041">MNVPHVLSRPVPSAAFAMPLLMAACLLAAGCGNSRAVPASAEVPEVSLVQARAAAADYALVLPARAQAGQSAQVFARATGLVGTRLVDIGDRVRAGQVLATIAAPEIDQAVRQAQADLAQAEADLTLASGNYERAAAMLRTQLISREDYSSRLGARDAAQAARDAARAQLASARERQGFASVRAPFDGVVSARNVDVGDRVVGDTASATVPMFRIDALDPLRVAVDVPQSAALQVRPGLRAQVTFPELPGEQFDAEVVRTAQRISEDAGGMRVELRLPNPDNRIPAGMVGQVRLSVPRTVPAVVLPLATVVQDGATAKVAKVGGDGQVRFAQVSLGRNLGNEIEVLSGVAAGDSVVLAPNALLADGTRVRGRPQAR</sequence>
<dbReference type="Proteomes" id="UP000623958">
    <property type="component" value="Unassembled WGS sequence"/>
</dbReference>
<dbReference type="Gene3D" id="1.10.287.470">
    <property type="entry name" value="Helix hairpin bin"/>
    <property type="match status" value="1"/>
</dbReference>
<feature type="coiled-coil region" evidence="2">
    <location>
        <begin position="104"/>
        <end position="131"/>
    </location>
</feature>
<evidence type="ECO:0000256" key="2">
    <source>
        <dbReference type="SAM" id="Coils"/>
    </source>
</evidence>
<feature type="domain" description="CusB-like beta-barrel" evidence="4">
    <location>
        <begin position="223"/>
        <end position="295"/>
    </location>
</feature>
<dbReference type="InterPro" id="IPR058637">
    <property type="entry name" value="YknX-like_C"/>
</dbReference>
<feature type="domain" description="CzcB-like barrel-sandwich hybrid" evidence="5">
    <location>
        <begin position="71"/>
        <end position="209"/>
    </location>
</feature>
<evidence type="ECO:0000313" key="7">
    <source>
        <dbReference type="EMBL" id="GHH49330.1"/>
    </source>
</evidence>
<feature type="domain" description="YknX-like C-terminal permuted SH3-like" evidence="6">
    <location>
        <begin position="303"/>
        <end position="370"/>
    </location>
</feature>
<dbReference type="PANTHER" id="PTHR30469:SF37">
    <property type="entry name" value="RAGD PROTEIN"/>
    <property type="match status" value="1"/>
</dbReference>
<dbReference type="Pfam" id="PF25954">
    <property type="entry name" value="Beta-barrel_RND_2"/>
    <property type="match status" value="1"/>
</dbReference>
<comment type="caution">
    <text evidence="7">The sequence shown here is derived from an EMBL/GenBank/DDBJ whole genome shotgun (WGS) entry which is preliminary data.</text>
</comment>
<dbReference type="Pfam" id="PF25989">
    <property type="entry name" value="YknX_C"/>
    <property type="match status" value="1"/>
</dbReference>
<dbReference type="Gene3D" id="2.40.30.170">
    <property type="match status" value="1"/>
</dbReference>
<dbReference type="PANTHER" id="PTHR30469">
    <property type="entry name" value="MULTIDRUG RESISTANCE PROTEIN MDTA"/>
    <property type="match status" value="1"/>
</dbReference>
<dbReference type="InterPro" id="IPR006143">
    <property type="entry name" value="RND_pump_MFP"/>
</dbReference>
<reference evidence="7" key="1">
    <citation type="journal article" date="2014" name="Int. J. Syst. Evol. Microbiol.">
        <title>Complete genome sequence of Corynebacterium casei LMG S-19264T (=DSM 44701T), isolated from a smear-ripened cheese.</title>
        <authorList>
            <consortium name="US DOE Joint Genome Institute (JGI-PGF)"/>
            <person name="Walter F."/>
            <person name="Albersmeier A."/>
            <person name="Kalinowski J."/>
            <person name="Ruckert C."/>
        </authorList>
    </citation>
    <scope>NUCLEOTIDE SEQUENCE</scope>
    <source>
        <strain evidence="7">JCM 13306</strain>
    </source>
</reference>
<accession>A0A919F5U4</accession>